<dbReference type="RefSeq" id="WP_123223560.1">
    <property type="nucleotide sequence ID" value="NZ_RJSF01000040.1"/>
</dbReference>
<feature type="transmembrane region" description="Helical" evidence="9">
    <location>
        <begin position="123"/>
        <end position="146"/>
    </location>
</feature>
<dbReference type="OrthoDB" id="5241882at2"/>
<evidence type="ECO:0000256" key="5">
    <source>
        <dbReference type="ARBA" id="ARBA00022692"/>
    </source>
</evidence>
<keyword evidence="4 12" id="KW-0808">Transferase</keyword>
<keyword evidence="3" id="KW-0328">Glycosyltransferase</keyword>
<evidence type="ECO:0000259" key="10">
    <source>
        <dbReference type="Pfam" id="PF13231"/>
    </source>
</evidence>
<dbReference type="Pfam" id="PF24878">
    <property type="entry name" value="YkcB_C"/>
    <property type="match status" value="1"/>
</dbReference>
<feature type="region of interest" description="Disordered" evidence="8">
    <location>
        <begin position="20"/>
        <end position="41"/>
    </location>
</feature>
<feature type="transmembrane region" description="Helical" evidence="9">
    <location>
        <begin position="424"/>
        <end position="444"/>
    </location>
</feature>
<dbReference type="GO" id="GO:0016763">
    <property type="term" value="F:pentosyltransferase activity"/>
    <property type="evidence" value="ECO:0007669"/>
    <property type="project" value="TreeGrafter"/>
</dbReference>
<feature type="transmembrane region" description="Helical" evidence="9">
    <location>
        <begin position="399"/>
        <end position="417"/>
    </location>
</feature>
<evidence type="ECO:0000256" key="9">
    <source>
        <dbReference type="SAM" id="Phobius"/>
    </source>
</evidence>
<evidence type="ECO:0000259" key="11">
    <source>
        <dbReference type="Pfam" id="PF24878"/>
    </source>
</evidence>
<dbReference type="Pfam" id="PF13231">
    <property type="entry name" value="PMT_2"/>
    <property type="match status" value="1"/>
</dbReference>
<feature type="compositionally biased region" description="Low complexity" evidence="8">
    <location>
        <begin position="543"/>
        <end position="560"/>
    </location>
</feature>
<dbReference type="GO" id="GO:0009103">
    <property type="term" value="P:lipopolysaccharide biosynthetic process"/>
    <property type="evidence" value="ECO:0007669"/>
    <property type="project" value="UniProtKB-ARBA"/>
</dbReference>
<name>A0A3N0GNV1_9ACTN</name>
<feature type="transmembrane region" description="Helical" evidence="9">
    <location>
        <begin position="49"/>
        <end position="69"/>
    </location>
</feature>
<feature type="transmembrane region" description="Helical" evidence="9">
    <location>
        <begin position="234"/>
        <end position="252"/>
    </location>
</feature>
<evidence type="ECO:0000313" key="13">
    <source>
        <dbReference type="Proteomes" id="UP000279994"/>
    </source>
</evidence>
<feature type="domain" description="Putative mannosyltransferase YkcA/B-like C-terminal" evidence="11">
    <location>
        <begin position="586"/>
        <end position="677"/>
    </location>
</feature>
<dbReference type="InterPro" id="IPR050297">
    <property type="entry name" value="LipidA_mod_glycosyltrf_83"/>
</dbReference>
<keyword evidence="6 9" id="KW-1133">Transmembrane helix</keyword>
<keyword evidence="7 9" id="KW-0472">Membrane</keyword>
<evidence type="ECO:0000256" key="7">
    <source>
        <dbReference type="ARBA" id="ARBA00023136"/>
    </source>
</evidence>
<evidence type="ECO:0000256" key="3">
    <source>
        <dbReference type="ARBA" id="ARBA00022676"/>
    </source>
</evidence>
<dbReference type="PANTHER" id="PTHR33908:SF3">
    <property type="entry name" value="UNDECAPRENYL PHOSPHATE-ALPHA-4-AMINO-4-DEOXY-L-ARABINOSE ARABINOSYL TRANSFERASE"/>
    <property type="match status" value="1"/>
</dbReference>
<comment type="caution">
    <text evidence="12">The sequence shown here is derived from an EMBL/GenBank/DDBJ whole genome shotgun (WGS) entry which is preliminary data.</text>
</comment>
<accession>A0A3N0GNV1</accession>
<feature type="compositionally biased region" description="Gly residues" evidence="8">
    <location>
        <begin position="523"/>
        <end position="542"/>
    </location>
</feature>
<dbReference type="AlphaFoldDB" id="A0A3N0GNV1"/>
<sequence length="696" mass="70579">MDLTQTSTPRPLAFLGARASTVRRGRRTAAPPGQQADGRGVGADLGRPAWARPALVGLLVATGLLYLWGLGQSGWGNSFYSAAVQAGSESWKAFFFGSSDAANAITVDKTPLALWPMELSVRIFGLSSWSILVPQALEGVATVYLLHRIVRRSTGSDAAGLLAGAAMALTPVAVLMFRFNNPDAMLVLLLVAASGATLRAVDQSGLEKGHPLRWLLLAGAFVGLAFLAKMLQAFLVLPALGLTYLLFARASFGKRVLHLVGAFGAMVLAGGWWVAIVELWPAGSRPYIGGSQNNSILELTLGYNGLGRLSGDETGSVGGMGGQAGRWGATGIGRLFNSEIGGQVAWLVPAALVLGGAALWFGRSDRRIRAATTLWGVTLLVTGLTFSFMAGIFHAYYTVALAPPIAALVGIGAWLLWRRRDDVVARAGLAAALVATVLLAFVVLGRTPDYLPWLRYAVLVAGLMGAALLVGLAWLPRRLVGVAAAAALASAVAAPAAYSLSTAGTAHTGSIPTAGPASAGRMGMPGGGPGGRFGGMPPGQMGGAPPAMPGTTGTAQGTQGTQGMPQGMGGGAAGGLLNGSTPSSELTALLKADAGSYTWVAAAVGSNTASGYQLATQDPVMAIGGFNGSDPSPTLAQFQAYVGAGKIHYFIAGGGMGGPGGSGSSTSSAITAWVEANFTAQTVGGVTLYDLSGGAA</sequence>
<reference evidence="12 13" key="1">
    <citation type="submission" date="2018-11" db="EMBL/GenBank/DDBJ databases">
        <authorList>
            <person name="Li F."/>
        </authorList>
    </citation>
    <scope>NUCLEOTIDE SEQUENCE [LARGE SCALE GENOMIC DNA]</scope>
    <source>
        <strain evidence="12 13">Gsoil 818</strain>
    </source>
</reference>
<feature type="transmembrane region" description="Helical" evidence="9">
    <location>
        <begin position="374"/>
        <end position="393"/>
    </location>
</feature>
<evidence type="ECO:0000256" key="4">
    <source>
        <dbReference type="ARBA" id="ARBA00022679"/>
    </source>
</evidence>
<feature type="region of interest" description="Disordered" evidence="8">
    <location>
        <begin position="509"/>
        <end position="560"/>
    </location>
</feature>
<dbReference type="GO" id="GO:0010041">
    <property type="term" value="P:response to iron(III) ion"/>
    <property type="evidence" value="ECO:0007669"/>
    <property type="project" value="TreeGrafter"/>
</dbReference>
<gene>
    <name evidence="12" type="ORF">EFL26_14595</name>
</gene>
<evidence type="ECO:0000256" key="2">
    <source>
        <dbReference type="ARBA" id="ARBA00022475"/>
    </source>
</evidence>
<dbReference type="Proteomes" id="UP000279994">
    <property type="component" value="Unassembled WGS sequence"/>
</dbReference>
<feature type="transmembrane region" description="Helical" evidence="9">
    <location>
        <begin position="456"/>
        <end position="475"/>
    </location>
</feature>
<keyword evidence="13" id="KW-1185">Reference proteome</keyword>
<keyword evidence="5 9" id="KW-0812">Transmembrane</keyword>
<feature type="transmembrane region" description="Helical" evidence="9">
    <location>
        <begin position="344"/>
        <end position="362"/>
    </location>
</feature>
<evidence type="ECO:0000256" key="6">
    <source>
        <dbReference type="ARBA" id="ARBA00022989"/>
    </source>
</evidence>
<feature type="transmembrane region" description="Helical" evidence="9">
    <location>
        <begin position="482"/>
        <end position="500"/>
    </location>
</feature>
<dbReference type="InterPro" id="IPR056785">
    <property type="entry name" value="YkcA/B-like_C"/>
</dbReference>
<evidence type="ECO:0000313" key="12">
    <source>
        <dbReference type="EMBL" id="RNM14153.1"/>
    </source>
</evidence>
<evidence type="ECO:0000256" key="1">
    <source>
        <dbReference type="ARBA" id="ARBA00004651"/>
    </source>
</evidence>
<dbReference type="GO" id="GO:0005886">
    <property type="term" value="C:plasma membrane"/>
    <property type="evidence" value="ECO:0007669"/>
    <property type="project" value="UniProtKB-SubCell"/>
</dbReference>
<evidence type="ECO:0000256" key="8">
    <source>
        <dbReference type="SAM" id="MobiDB-lite"/>
    </source>
</evidence>
<organism evidence="12 13">
    <name type="scientific">Nocardioides pocheonensis</name>
    <dbReference type="NCBI Taxonomy" id="661485"/>
    <lineage>
        <taxon>Bacteria</taxon>
        <taxon>Bacillati</taxon>
        <taxon>Actinomycetota</taxon>
        <taxon>Actinomycetes</taxon>
        <taxon>Propionibacteriales</taxon>
        <taxon>Nocardioidaceae</taxon>
        <taxon>Nocardioides</taxon>
    </lineage>
</organism>
<feature type="transmembrane region" description="Helical" evidence="9">
    <location>
        <begin position="259"/>
        <end position="280"/>
    </location>
</feature>
<dbReference type="EMBL" id="RJSF01000040">
    <property type="protein sequence ID" value="RNM14153.1"/>
    <property type="molecule type" value="Genomic_DNA"/>
</dbReference>
<comment type="subcellular location">
    <subcellularLocation>
        <location evidence="1">Cell membrane</location>
        <topology evidence="1">Multi-pass membrane protein</topology>
    </subcellularLocation>
</comment>
<feature type="transmembrane region" description="Helical" evidence="9">
    <location>
        <begin position="158"/>
        <end position="178"/>
    </location>
</feature>
<keyword evidence="2" id="KW-1003">Cell membrane</keyword>
<protein>
    <submittedName>
        <fullName evidence="12">Phospholipid carrier-dependent glycosyltransferase</fullName>
    </submittedName>
</protein>
<feature type="domain" description="Glycosyltransferase RgtA/B/C/D-like" evidence="10">
    <location>
        <begin position="108"/>
        <end position="269"/>
    </location>
</feature>
<dbReference type="PANTHER" id="PTHR33908">
    <property type="entry name" value="MANNOSYLTRANSFERASE YKCB-RELATED"/>
    <property type="match status" value="1"/>
</dbReference>
<dbReference type="InterPro" id="IPR038731">
    <property type="entry name" value="RgtA/B/C-like"/>
</dbReference>
<proteinExistence type="predicted"/>